<proteinExistence type="predicted"/>
<dbReference type="EMBL" id="JAGRRH010000009">
    <property type="protein sequence ID" value="KAG7364070.1"/>
    <property type="molecule type" value="Genomic_DNA"/>
</dbReference>
<feature type="compositionally biased region" description="Polar residues" evidence="2">
    <location>
        <begin position="714"/>
        <end position="727"/>
    </location>
</feature>
<evidence type="ECO:0000313" key="4">
    <source>
        <dbReference type="EMBL" id="KAG7364070.1"/>
    </source>
</evidence>
<protein>
    <submittedName>
        <fullName evidence="4">Glycine oxidase</fullName>
    </submittedName>
</protein>
<evidence type="ECO:0000256" key="1">
    <source>
        <dbReference type="ARBA" id="ARBA00023002"/>
    </source>
</evidence>
<evidence type="ECO:0000256" key="2">
    <source>
        <dbReference type="SAM" id="MobiDB-lite"/>
    </source>
</evidence>
<dbReference type="AlphaFoldDB" id="A0A9K3LKE2"/>
<sequence>MMSSSSSSSSSEYSSKLSTSNPSTTSPRQSQEDISTSILFKQQRRPRQLNKDVVIVGGGLSGLSTALYLSQMDPDRHITILERNDISDAGNMASLAAAGMLAPHSERLPKGDYLDLCMASRRMFSDFVAMVESLAQEAGPEGAEYLKDPQHQTTQEDRRKTTDGSPGNTSMEPWNVGYLASGGFLAPAFAGDNVATWAPPESDDKSSSATWLDATQVRELEPHLHPDVIGGWWFPEDASVDAQRLTRSLKAACVGLGVEFLCGPHYDVTSLDLQDGNCAGLWLKGGKYVSVKSLLVANGAWMRNLLPVPLEPHKGQSLSLQMPTDRPPILRRVLFAQDSYIVPKADGRIVIGATVEAGSFDANVTPAGIMHILTYATQLVPGLADLPLGETWAGLRPTTPDKGPILGETPWKNLYLAGGNWRNGVLLAPKTGQLLASLIASNGRENETLDYSCLLSEKDQEFLKVFAWDRFTSPEGAKRLAANSRYAASMYPVHTRRSGVGVAAAVGTELGSYSTARSAREERRKDREMLFRSSSLSGADLSDLEEGSSSDMDEAFERAAQLGRQDAAAFSGIEDQRKTSREPFSLEAESSTSHNTVPYDGSADAFTVGTAKVEKSESNPLSDAIPRNDTNDSGLQSIYQSIAKNKSKQKVDLPEKAKDERPDPGFRIYHLDKATGRQTEVPPYTNPGQFLQTLGGKQPVDPPKEATGLPLVPESSSSFDPIAQNNSRYDETTYDGYQAILEANGSSDRKDELLAMREARRKNRLGNADVTY</sequence>
<dbReference type="OrthoDB" id="424974at2759"/>
<name>A0A9K3LKE2_9STRA</name>
<reference evidence="4" key="2">
    <citation type="submission" date="2021-04" db="EMBL/GenBank/DDBJ databases">
        <authorList>
            <person name="Podell S."/>
        </authorList>
    </citation>
    <scope>NUCLEOTIDE SEQUENCE</scope>
    <source>
        <strain evidence="4">Hildebrandi</strain>
    </source>
</reference>
<keyword evidence="5" id="KW-1185">Reference proteome</keyword>
<dbReference type="GO" id="GO:0005737">
    <property type="term" value="C:cytoplasm"/>
    <property type="evidence" value="ECO:0007669"/>
    <property type="project" value="TreeGrafter"/>
</dbReference>
<accession>A0A9K3LKE2</accession>
<feature type="region of interest" description="Disordered" evidence="2">
    <location>
        <begin position="1"/>
        <end position="34"/>
    </location>
</feature>
<dbReference type="Pfam" id="PF01266">
    <property type="entry name" value="DAO"/>
    <property type="match status" value="1"/>
</dbReference>
<feature type="region of interest" description="Disordered" evidence="2">
    <location>
        <begin position="142"/>
        <end position="172"/>
    </location>
</feature>
<reference evidence="4" key="1">
    <citation type="journal article" date="2021" name="Sci. Rep.">
        <title>Diploid genomic architecture of Nitzschia inconspicua, an elite biomass production diatom.</title>
        <authorList>
            <person name="Oliver A."/>
            <person name="Podell S."/>
            <person name="Pinowska A."/>
            <person name="Traller J.C."/>
            <person name="Smith S.R."/>
            <person name="McClure R."/>
            <person name="Beliaev A."/>
            <person name="Bohutskyi P."/>
            <person name="Hill E.A."/>
            <person name="Rabines A."/>
            <person name="Zheng H."/>
            <person name="Allen L.Z."/>
            <person name="Kuo A."/>
            <person name="Grigoriev I.V."/>
            <person name="Allen A.E."/>
            <person name="Hazlebeck D."/>
            <person name="Allen E.E."/>
        </authorList>
    </citation>
    <scope>NUCLEOTIDE SEQUENCE</scope>
    <source>
        <strain evidence="4">Hildebrandi</strain>
    </source>
</reference>
<feature type="compositionally biased region" description="Basic and acidic residues" evidence="2">
    <location>
        <begin position="649"/>
        <end position="666"/>
    </location>
</feature>
<keyword evidence="1" id="KW-0560">Oxidoreductase</keyword>
<dbReference type="GO" id="GO:0016491">
    <property type="term" value="F:oxidoreductase activity"/>
    <property type="evidence" value="ECO:0007669"/>
    <property type="project" value="UniProtKB-KW"/>
</dbReference>
<dbReference type="InterPro" id="IPR006076">
    <property type="entry name" value="FAD-dep_OxRdtase"/>
</dbReference>
<organism evidence="4 5">
    <name type="scientific">Nitzschia inconspicua</name>
    <dbReference type="NCBI Taxonomy" id="303405"/>
    <lineage>
        <taxon>Eukaryota</taxon>
        <taxon>Sar</taxon>
        <taxon>Stramenopiles</taxon>
        <taxon>Ochrophyta</taxon>
        <taxon>Bacillariophyta</taxon>
        <taxon>Bacillariophyceae</taxon>
        <taxon>Bacillariophycidae</taxon>
        <taxon>Bacillariales</taxon>
        <taxon>Bacillariaceae</taxon>
        <taxon>Nitzschia</taxon>
    </lineage>
</organism>
<dbReference type="Proteomes" id="UP000693970">
    <property type="component" value="Unassembled WGS sequence"/>
</dbReference>
<comment type="caution">
    <text evidence="4">The sequence shown here is derived from an EMBL/GenBank/DDBJ whole genome shotgun (WGS) entry which is preliminary data.</text>
</comment>
<feature type="compositionally biased region" description="Low complexity" evidence="2">
    <location>
        <begin position="1"/>
        <end position="20"/>
    </location>
</feature>
<gene>
    <name evidence="4" type="ORF">IV203_037272</name>
</gene>
<dbReference type="PANTHER" id="PTHR13847:SF289">
    <property type="entry name" value="GLYCINE OXIDASE"/>
    <property type="match status" value="1"/>
</dbReference>
<feature type="compositionally biased region" description="Polar residues" evidence="2">
    <location>
        <begin position="163"/>
        <end position="172"/>
    </location>
</feature>
<feature type="compositionally biased region" description="Polar residues" evidence="2">
    <location>
        <begin position="631"/>
        <end position="644"/>
    </location>
</feature>
<feature type="compositionally biased region" description="Polar residues" evidence="2">
    <location>
        <begin position="21"/>
        <end position="34"/>
    </location>
</feature>
<feature type="compositionally biased region" description="Basic and acidic residues" evidence="2">
    <location>
        <begin position="144"/>
        <end position="162"/>
    </location>
</feature>
<evidence type="ECO:0000313" key="5">
    <source>
        <dbReference type="Proteomes" id="UP000693970"/>
    </source>
</evidence>
<dbReference type="PANTHER" id="PTHR13847">
    <property type="entry name" value="SARCOSINE DEHYDROGENASE-RELATED"/>
    <property type="match status" value="1"/>
</dbReference>
<feature type="domain" description="FAD dependent oxidoreductase" evidence="3">
    <location>
        <begin position="52"/>
        <end position="438"/>
    </location>
</feature>
<feature type="region of interest" description="Disordered" evidence="2">
    <location>
        <begin position="678"/>
        <end position="730"/>
    </location>
</feature>
<feature type="region of interest" description="Disordered" evidence="2">
    <location>
        <begin position="567"/>
        <end position="666"/>
    </location>
</feature>
<evidence type="ECO:0000259" key="3">
    <source>
        <dbReference type="Pfam" id="PF01266"/>
    </source>
</evidence>